<reference evidence="4 5" key="1">
    <citation type="submission" date="2020-08" db="EMBL/GenBank/DDBJ databases">
        <title>Genomic Encyclopedia of Type Strains, Phase IV (KMG-IV): sequencing the most valuable type-strain genomes for metagenomic binning, comparative biology and taxonomic classification.</title>
        <authorList>
            <person name="Goeker M."/>
        </authorList>
    </citation>
    <scope>NUCLEOTIDE SEQUENCE [LARGE SCALE GENOMIC DNA]</scope>
    <source>
        <strain evidence="4 5">DSM 18233</strain>
    </source>
</reference>
<comment type="similarity">
    <text evidence="1 2">Belongs to the OprB family.</text>
</comment>
<name>A0A840REF2_9NEIS</name>
<dbReference type="PANTHER" id="PTHR37944:SF1">
    <property type="entry name" value="PORIN B"/>
    <property type="match status" value="1"/>
</dbReference>
<dbReference type="GO" id="GO:0008643">
    <property type="term" value="P:carbohydrate transport"/>
    <property type="evidence" value="ECO:0007669"/>
    <property type="project" value="InterPro"/>
</dbReference>
<dbReference type="GO" id="GO:0016020">
    <property type="term" value="C:membrane"/>
    <property type="evidence" value="ECO:0007669"/>
    <property type="project" value="InterPro"/>
</dbReference>
<dbReference type="InterPro" id="IPR007049">
    <property type="entry name" value="Carb-sel_porin_OprB"/>
</dbReference>
<organism evidence="4 5">
    <name type="scientific">Silvimonas terrae</name>
    <dbReference type="NCBI Taxonomy" id="300266"/>
    <lineage>
        <taxon>Bacteria</taxon>
        <taxon>Pseudomonadati</taxon>
        <taxon>Pseudomonadota</taxon>
        <taxon>Betaproteobacteria</taxon>
        <taxon>Neisseriales</taxon>
        <taxon>Chitinibacteraceae</taxon>
        <taxon>Silvimonas</taxon>
    </lineage>
</organism>
<evidence type="ECO:0000313" key="4">
    <source>
        <dbReference type="EMBL" id="MBB5190898.1"/>
    </source>
</evidence>
<dbReference type="Proteomes" id="UP000543030">
    <property type="component" value="Unassembled WGS sequence"/>
</dbReference>
<dbReference type="InterPro" id="IPR052932">
    <property type="entry name" value="OprB_Porin"/>
</dbReference>
<dbReference type="Pfam" id="PF04966">
    <property type="entry name" value="OprB"/>
    <property type="match status" value="1"/>
</dbReference>
<feature type="compositionally biased region" description="Polar residues" evidence="3">
    <location>
        <begin position="345"/>
        <end position="356"/>
    </location>
</feature>
<proteinExistence type="inferred from homology"/>
<evidence type="ECO:0000256" key="2">
    <source>
        <dbReference type="RuleBase" id="RU363072"/>
    </source>
</evidence>
<evidence type="ECO:0000313" key="5">
    <source>
        <dbReference type="Proteomes" id="UP000543030"/>
    </source>
</evidence>
<dbReference type="EMBL" id="JACHHN010000003">
    <property type="protein sequence ID" value="MBB5190898.1"/>
    <property type="molecule type" value="Genomic_DNA"/>
</dbReference>
<protein>
    <submittedName>
        <fullName evidence="4">Porin</fullName>
    </submittedName>
</protein>
<dbReference type="AlphaFoldDB" id="A0A840REF2"/>
<sequence>MRNILYNVFRDVLMNKKQNSRQRNLTLLRLTCAVLAATSFQARAEAIDDARTDATKPEADQSIAATTVGQWTGAWTRGTLLGDMGGLRSGLAQYGINLGLTETSEYLGNVSGGTDKGFVYDGLTTLTLTMDTSKALGLQGGTFNVSAINIHGRNLSELNLSNLQTASGIESDSGTRLWELWYQQSLADNKYDVKVGQQSIDQEFMTSTYSGLFVNTMMGWPAVPSYDLPSGGPAYPMSALGVRLRAHPTDAITVLAGAFAGDPTAVNGGNHNGTGFSLHGGTLWIAEVQYAVNQPALGQLETANNNPDEPPHHSGLPGTYKLGMWYHTASFDDQRNGTDGLSLADPNSNGSPQQHKGNYSIYAVADQLVWERDPDSAQGLAVFGRAMGAPGDRNELSFSFNGGLSLKNPLPGRDNDTAGLGVGYVRVGSGDQGLDRDTANFSGTWYPVRSGETFVEATYQAQVNPWWQIQADVQYVANVGGGIPNPNDTTQKIGNELILGVRTNITF</sequence>
<feature type="region of interest" description="Disordered" evidence="3">
    <location>
        <begin position="336"/>
        <end position="356"/>
    </location>
</feature>
<evidence type="ECO:0000256" key="3">
    <source>
        <dbReference type="SAM" id="MobiDB-lite"/>
    </source>
</evidence>
<gene>
    <name evidence="4" type="ORF">HNQ50_001621</name>
</gene>
<dbReference type="Gene3D" id="2.40.160.180">
    <property type="entry name" value="Carbohydrate-selective porin OprB"/>
    <property type="match status" value="1"/>
</dbReference>
<comment type="caution">
    <text evidence="4">The sequence shown here is derived from an EMBL/GenBank/DDBJ whole genome shotgun (WGS) entry which is preliminary data.</text>
</comment>
<dbReference type="PANTHER" id="PTHR37944">
    <property type="entry name" value="PORIN B"/>
    <property type="match status" value="1"/>
</dbReference>
<keyword evidence="5" id="KW-1185">Reference proteome</keyword>
<accession>A0A840REF2</accession>
<dbReference type="InterPro" id="IPR038673">
    <property type="entry name" value="OprB_sf"/>
</dbReference>
<evidence type="ECO:0000256" key="1">
    <source>
        <dbReference type="ARBA" id="ARBA00008769"/>
    </source>
</evidence>
<dbReference type="GO" id="GO:0015288">
    <property type="term" value="F:porin activity"/>
    <property type="evidence" value="ECO:0007669"/>
    <property type="project" value="InterPro"/>
</dbReference>
<dbReference type="RefSeq" id="WP_221303075.1">
    <property type="nucleotide sequence ID" value="NZ_JACHHN010000003.1"/>
</dbReference>